<dbReference type="Proteomes" id="UP000030634">
    <property type="component" value="Chromosome"/>
</dbReference>
<evidence type="ECO:0000313" key="2">
    <source>
        <dbReference type="Proteomes" id="UP000030634"/>
    </source>
</evidence>
<reference evidence="2" key="1">
    <citation type="submission" date="2014-11" db="EMBL/GenBank/DDBJ databases">
        <title>Hymenobacter sp. DG25B genome submission.</title>
        <authorList>
            <person name="Jung H.-Y."/>
            <person name="Kim M.K."/>
            <person name="Srinivasan S."/>
            <person name="Lim S."/>
        </authorList>
    </citation>
    <scope>NUCLEOTIDE SEQUENCE [LARGE SCALE GENOMIC DNA]</scope>
    <source>
        <strain evidence="2">DY59</strain>
    </source>
</reference>
<name>A0A0A7KFH2_9DEIO</name>
<accession>A0A0A7KFH2</accession>
<dbReference type="AlphaFoldDB" id="A0A0A7KFH2"/>
<dbReference type="RefSeq" id="WP_039683393.1">
    <property type="nucleotide sequence ID" value="NZ_CP010028.1"/>
</dbReference>
<dbReference type="HOGENOM" id="CLU_1882321_0_0_0"/>
<dbReference type="KEGG" id="dsw:QR90_07050"/>
<proteinExistence type="predicted"/>
<dbReference type="EMBL" id="CP010028">
    <property type="protein sequence ID" value="AIZ44922.1"/>
    <property type="molecule type" value="Genomic_DNA"/>
</dbReference>
<organism evidence="1 2">
    <name type="scientific">Deinococcus radiopugnans</name>
    <dbReference type="NCBI Taxonomy" id="57497"/>
    <lineage>
        <taxon>Bacteria</taxon>
        <taxon>Thermotogati</taxon>
        <taxon>Deinococcota</taxon>
        <taxon>Deinococci</taxon>
        <taxon>Deinococcales</taxon>
        <taxon>Deinococcaceae</taxon>
        <taxon>Deinococcus</taxon>
    </lineage>
</organism>
<evidence type="ECO:0000313" key="1">
    <source>
        <dbReference type="EMBL" id="AIZ44922.1"/>
    </source>
</evidence>
<protein>
    <submittedName>
        <fullName evidence="1">Uncharacterized protein</fullName>
    </submittedName>
</protein>
<sequence length="139" mass="15375">MSEFDELQAAIRRHAHARQAEAQACEAFLNALYHALRTASGPGLPLNNVTLDFTTDPANRLRPVPSGGFHAAWLRLGLCEVLVRVRRVDGAFQGEYGESGCFRLEQTGEDALITLARRMLRDVADTYAGAEPERIRPLN</sequence>
<gene>
    <name evidence="1" type="ORF">QR90_07050</name>
</gene>